<feature type="compositionally biased region" description="Low complexity" evidence="1">
    <location>
        <begin position="35"/>
        <end position="51"/>
    </location>
</feature>
<dbReference type="Proteomes" id="UP000270342">
    <property type="component" value="Unassembled WGS sequence"/>
</dbReference>
<dbReference type="EMBL" id="RBZU01000002">
    <property type="protein sequence ID" value="RKP57932.1"/>
    <property type="molecule type" value="Genomic_DNA"/>
</dbReference>
<evidence type="ECO:0008006" key="4">
    <source>
        <dbReference type="Google" id="ProtNLM"/>
    </source>
</evidence>
<feature type="region of interest" description="Disordered" evidence="1">
    <location>
        <begin position="35"/>
        <end position="97"/>
    </location>
</feature>
<evidence type="ECO:0000256" key="1">
    <source>
        <dbReference type="SAM" id="MobiDB-lite"/>
    </source>
</evidence>
<dbReference type="RefSeq" id="WP_121085285.1">
    <property type="nucleotide sequence ID" value="NZ_RBZU01000002.1"/>
</dbReference>
<protein>
    <recommendedName>
        <fullName evidence="4">DNA repair protein</fullName>
    </recommendedName>
</protein>
<gene>
    <name evidence="2" type="ORF">D7S86_07855</name>
</gene>
<name>A0A494Y785_9BURK</name>
<evidence type="ECO:0000313" key="2">
    <source>
        <dbReference type="EMBL" id="RKP57932.1"/>
    </source>
</evidence>
<feature type="region of interest" description="Disordered" evidence="1">
    <location>
        <begin position="191"/>
        <end position="216"/>
    </location>
</feature>
<dbReference type="OrthoDB" id="7032041at2"/>
<organism evidence="2 3">
    <name type="scientific">Pararobbsia silviterrae</name>
    <dbReference type="NCBI Taxonomy" id="1792498"/>
    <lineage>
        <taxon>Bacteria</taxon>
        <taxon>Pseudomonadati</taxon>
        <taxon>Pseudomonadota</taxon>
        <taxon>Betaproteobacteria</taxon>
        <taxon>Burkholderiales</taxon>
        <taxon>Burkholderiaceae</taxon>
        <taxon>Pararobbsia</taxon>
    </lineage>
</organism>
<proteinExistence type="predicted"/>
<keyword evidence="3" id="KW-1185">Reference proteome</keyword>
<comment type="caution">
    <text evidence="2">The sequence shown here is derived from an EMBL/GenBank/DDBJ whole genome shotgun (WGS) entry which is preliminary data.</text>
</comment>
<feature type="compositionally biased region" description="Basic and acidic residues" evidence="1">
    <location>
        <begin position="79"/>
        <end position="97"/>
    </location>
</feature>
<evidence type="ECO:0000313" key="3">
    <source>
        <dbReference type="Proteomes" id="UP000270342"/>
    </source>
</evidence>
<dbReference type="AlphaFoldDB" id="A0A494Y785"/>
<feature type="compositionally biased region" description="Low complexity" evidence="1">
    <location>
        <begin position="199"/>
        <end position="216"/>
    </location>
</feature>
<accession>A0A494Y785</accession>
<reference evidence="2 3" key="1">
    <citation type="submission" date="2018-10" db="EMBL/GenBank/DDBJ databases">
        <title>Robbsia sp. DHC34, isolated from soil.</title>
        <authorList>
            <person name="Gao Z.-H."/>
            <person name="Qiu L.-H."/>
        </authorList>
    </citation>
    <scope>NUCLEOTIDE SEQUENCE [LARGE SCALE GENOMIC DNA]</scope>
    <source>
        <strain evidence="2 3">DHC34</strain>
    </source>
</reference>
<sequence length="216" mass="24004">MFGVSIVTTQPVAAQSIEDRLRSQLRETTLQLRQLQDSQSQLQADSAAANQQRDKALADLKQAQQELAEAKQKSGAQSETERALASEKVRRSQDEQELEKYKASYAELQNVSRVRDTERTQSQTALKTQQTQLQNCQAKNEQLYQVGHEILDAYAHAGIVSVLQSREPFAERERVKYDSIAQAYGDSLYENKYDPRASPPSAASAAIESSAPAASK</sequence>